<proteinExistence type="predicted"/>
<dbReference type="InterPro" id="IPR029044">
    <property type="entry name" value="Nucleotide-diphossugar_trans"/>
</dbReference>
<gene>
    <name evidence="1" type="ORF">H6G72_21305</name>
</gene>
<keyword evidence="1" id="KW-0808">Transferase</keyword>
<evidence type="ECO:0000313" key="1">
    <source>
        <dbReference type="EMBL" id="MBD2546335.1"/>
    </source>
</evidence>
<dbReference type="SUPFAM" id="SSF53448">
    <property type="entry name" value="Nucleotide-diphospho-sugar transferases"/>
    <property type="match status" value="1"/>
</dbReference>
<sequence length="932" mass="106362">MDNLRINTPVCFFIFKRPDTTQRVFERIRQAQPPKLLVIADGPRTEAAGELEKCQAGRAIIKQVDWDCEVLTNYSETNLGCRKRISSGLDWVFNQVEEAIILEDDCLPDITFFRFCEELLEKYRHHEQIMAIAGDNFQFNQQKTPYSYYFSRYAHSWGWATWKRSWQHYDREMKLWPQVKAENCLQDILEDDLAIRCWSNVFQQVYDERLDTWDYPWQLSCWIRRGLTILPNINLVSNIGFEAEGTHTKGKNPLANLPTKMMSFPLKHPPFILRNTQADNFTEKQLFSGQIQATDPNHAPLNLIEEGVNKLNENQNGEALTLFQEAIAQYPDVPHLNYGKALALARLGYPRQAVDSLKSLLDIVPSHKKAQLLLGELRAGTVGQLMEQATAALQSGQVNEAFHWLNQAKSCKQPIIGLDYLRAACFLQMNQPAAALEALYEELRYFPNNLEAKECRQELISAYPELVTGTIEDAEFQALYQRIRPYTMLSEARLYSLFSLVKQICLANISGNIVECGVAGGGSTALMAAVIQRYSKQQRYLYAFDSFEGMPLPTDADQFNQIPADATGWGTGTCAAPESSVREICTQLGVWQIVQTVKGYFEHTLPTVRNAIGMIAFLHMDGDWYESTKNILDNLYDRVVNHGVIQVDDYGHWSGCRQAIHEFESQRQIHFDIKPIDSTGVWFSCPDKFPLNPILEPDLVQEFYQDDPVAHDIESQMSQNERFQLYYILRKLLPEISAPLRFVEIGSYAGSSLFLTCRTLDRMAVDFHGFTVEPGGTPAFYELLPKLADRVTHLREFSHQAVSELAQIFESDGNFPLFIFIDGDHSYQGVRQDILDYFPLLAPGGIMAFHDYLPAMNDENREGILFHHGDKEPGIRQACEEIMENIYGCEAIDIFLLYPTDPTQTQAHLPIIPGVFSTIRVYRKSTNKPVGD</sequence>
<keyword evidence="2" id="KW-1185">Reference proteome</keyword>
<dbReference type="GO" id="GO:0032259">
    <property type="term" value="P:methylation"/>
    <property type="evidence" value="ECO:0007669"/>
    <property type="project" value="UniProtKB-KW"/>
</dbReference>
<dbReference type="Gene3D" id="3.40.50.150">
    <property type="entry name" value="Vaccinia Virus protein VP39"/>
    <property type="match status" value="2"/>
</dbReference>
<dbReference type="InterPro" id="IPR008884">
    <property type="entry name" value="TylF_MeTrfase"/>
</dbReference>
<dbReference type="Gene3D" id="1.25.40.10">
    <property type="entry name" value="Tetratricopeptide repeat domain"/>
    <property type="match status" value="1"/>
</dbReference>
<dbReference type="PANTHER" id="PTHR40036:SF1">
    <property type="entry name" value="MACROCIN O-METHYLTRANSFERASE"/>
    <property type="match status" value="1"/>
</dbReference>
<dbReference type="Pfam" id="PF05711">
    <property type="entry name" value="TylF"/>
    <property type="match status" value="1"/>
</dbReference>
<dbReference type="SUPFAM" id="SSF48452">
    <property type="entry name" value="TPR-like"/>
    <property type="match status" value="1"/>
</dbReference>
<protein>
    <submittedName>
        <fullName evidence="1">Class I SAM-dependent methyltransferase</fullName>
    </submittedName>
</protein>
<dbReference type="SUPFAM" id="SSF53335">
    <property type="entry name" value="S-adenosyl-L-methionine-dependent methyltransferases"/>
    <property type="match status" value="2"/>
</dbReference>
<dbReference type="PANTHER" id="PTHR40036">
    <property type="entry name" value="MACROCIN O-METHYLTRANSFERASE"/>
    <property type="match status" value="1"/>
</dbReference>
<dbReference type="RefSeq" id="WP_190879782.1">
    <property type="nucleotide sequence ID" value="NZ_JACJSK010000036.1"/>
</dbReference>
<dbReference type="Proteomes" id="UP000641954">
    <property type="component" value="Unassembled WGS sequence"/>
</dbReference>
<comment type="caution">
    <text evidence="1">The sequence shown here is derived from an EMBL/GenBank/DDBJ whole genome shotgun (WGS) entry which is preliminary data.</text>
</comment>
<name>A0ABR8EIK5_9CYAN</name>
<evidence type="ECO:0000313" key="2">
    <source>
        <dbReference type="Proteomes" id="UP000641954"/>
    </source>
</evidence>
<dbReference type="Gene3D" id="3.90.550.10">
    <property type="entry name" value="Spore Coat Polysaccharide Biosynthesis Protein SpsA, Chain A"/>
    <property type="match status" value="1"/>
</dbReference>
<reference evidence="1 2" key="1">
    <citation type="journal article" date="2020" name="ISME J.">
        <title>Comparative genomics reveals insights into cyanobacterial evolution and habitat adaptation.</title>
        <authorList>
            <person name="Chen M.Y."/>
            <person name="Teng W.K."/>
            <person name="Zhao L."/>
            <person name="Hu C.X."/>
            <person name="Zhou Y.K."/>
            <person name="Han B.P."/>
            <person name="Song L.R."/>
            <person name="Shu W.S."/>
        </authorList>
    </citation>
    <scope>NUCLEOTIDE SEQUENCE [LARGE SCALE GENOMIC DNA]</scope>
    <source>
        <strain evidence="1 2">FACHB-1370</strain>
    </source>
</reference>
<dbReference type="GO" id="GO:0008168">
    <property type="term" value="F:methyltransferase activity"/>
    <property type="evidence" value="ECO:0007669"/>
    <property type="project" value="UniProtKB-KW"/>
</dbReference>
<organism evidence="1 2">
    <name type="scientific">Planktothricoides raciborskii FACHB-1370</name>
    <dbReference type="NCBI Taxonomy" id="2949576"/>
    <lineage>
        <taxon>Bacteria</taxon>
        <taxon>Bacillati</taxon>
        <taxon>Cyanobacteriota</taxon>
        <taxon>Cyanophyceae</taxon>
        <taxon>Oscillatoriophycideae</taxon>
        <taxon>Oscillatoriales</taxon>
        <taxon>Oscillatoriaceae</taxon>
        <taxon>Planktothricoides</taxon>
    </lineage>
</organism>
<dbReference type="EMBL" id="JACJSK010000036">
    <property type="protein sequence ID" value="MBD2546335.1"/>
    <property type="molecule type" value="Genomic_DNA"/>
</dbReference>
<accession>A0ABR8EIK5</accession>
<keyword evidence="1" id="KW-0489">Methyltransferase</keyword>
<dbReference type="InterPro" id="IPR029063">
    <property type="entry name" value="SAM-dependent_MTases_sf"/>
</dbReference>
<dbReference type="InterPro" id="IPR011990">
    <property type="entry name" value="TPR-like_helical_dom_sf"/>
</dbReference>
<dbReference type="Pfam" id="PF13578">
    <property type="entry name" value="Methyltransf_24"/>
    <property type="match status" value="1"/>
</dbReference>